<dbReference type="Gene3D" id="3.50.50.60">
    <property type="entry name" value="FAD/NAD(P)-binding domain"/>
    <property type="match status" value="1"/>
</dbReference>
<proteinExistence type="inferred from homology"/>
<evidence type="ECO:0000259" key="6">
    <source>
        <dbReference type="Pfam" id="PF01266"/>
    </source>
</evidence>
<dbReference type="EMBL" id="LBFI01000059">
    <property type="protein sequence ID" value="KKM44225.1"/>
    <property type="molecule type" value="Genomic_DNA"/>
</dbReference>
<keyword evidence="3" id="KW-0285">Flavoprotein</keyword>
<reference evidence="7 8" key="1">
    <citation type="submission" date="2015-04" db="EMBL/GenBank/DDBJ databases">
        <title>Draft genome sequence of Rathayibacter toxicus strain FH-142 (AKA 70134 or CS 32), a Western Australian isolate.</title>
        <authorList>
            <consortium name="Consortium for Microbial Forensics and Genomics (microFORGE)"/>
            <person name="Knight B.M."/>
            <person name="Roberts D.P."/>
            <person name="Lin D."/>
            <person name="Hari K."/>
            <person name="Fletcher J."/>
            <person name="Melcher U."/>
            <person name="Blagden T."/>
            <person name="Luster D.G."/>
            <person name="Sechler A.J."/>
            <person name="Schneider W.L."/>
            <person name="Winegar R.A."/>
        </authorList>
    </citation>
    <scope>NUCLEOTIDE SEQUENCE [LARGE SCALE GENOMIC DNA]</scope>
    <source>
        <strain evidence="7 8">FH142</strain>
    </source>
</reference>
<comment type="cofactor">
    <cofactor evidence="1">
        <name>FAD</name>
        <dbReference type="ChEBI" id="CHEBI:57692"/>
    </cofactor>
</comment>
<comment type="similarity">
    <text evidence="2">Belongs to the FAD-dependent glycerol-3-phosphate dehydrogenase family.</text>
</comment>
<evidence type="ECO:0000256" key="3">
    <source>
        <dbReference type="ARBA" id="ARBA00022630"/>
    </source>
</evidence>
<sequence>GAGRWSVMSGPSLSACCRRAGGTWHRHQFHGRRRSLASLPKLDPKITYTATYFDASVHEPERLALDVRRDALAGGTQARAANYVEAVGVDGENVVLRDRENGEEFTFHAAVVVNVSGPWTDFTNAALGIQTRFMGGTKGSHIVLDNPE</sequence>
<dbReference type="GO" id="GO:0004368">
    <property type="term" value="F:glycerol-3-phosphate dehydrogenase (quinone) activity"/>
    <property type="evidence" value="ECO:0007669"/>
    <property type="project" value="InterPro"/>
</dbReference>
<evidence type="ECO:0000256" key="1">
    <source>
        <dbReference type="ARBA" id="ARBA00001974"/>
    </source>
</evidence>
<comment type="caution">
    <text evidence="7">The sequence shown here is derived from an EMBL/GenBank/DDBJ whole genome shotgun (WGS) entry which is preliminary data.</text>
</comment>
<keyword evidence="5" id="KW-0560">Oxidoreductase</keyword>
<feature type="domain" description="FAD dependent oxidoreductase" evidence="6">
    <location>
        <begin position="34"/>
        <end position="146"/>
    </location>
</feature>
<evidence type="ECO:0000256" key="2">
    <source>
        <dbReference type="ARBA" id="ARBA00007330"/>
    </source>
</evidence>
<keyword evidence="4" id="KW-0274">FAD</keyword>
<dbReference type="SUPFAM" id="SSF51905">
    <property type="entry name" value="FAD/NAD(P)-binding domain"/>
    <property type="match status" value="1"/>
</dbReference>
<evidence type="ECO:0000313" key="7">
    <source>
        <dbReference type="EMBL" id="KKM44225.1"/>
    </source>
</evidence>
<dbReference type="Pfam" id="PF01266">
    <property type="entry name" value="DAO"/>
    <property type="match status" value="1"/>
</dbReference>
<protein>
    <submittedName>
        <fullName evidence="7">FAD-dependent oxidoreductase</fullName>
    </submittedName>
</protein>
<accession>A0A0U1PRD4</accession>
<dbReference type="Proteomes" id="UP000052979">
    <property type="component" value="Unassembled WGS sequence"/>
</dbReference>
<dbReference type="InterPro" id="IPR000447">
    <property type="entry name" value="G3P_DH_FAD-dep"/>
</dbReference>
<keyword evidence="8" id="KW-1185">Reference proteome</keyword>
<name>A0A0U1PRD4_9MICO</name>
<evidence type="ECO:0000256" key="5">
    <source>
        <dbReference type="ARBA" id="ARBA00023002"/>
    </source>
</evidence>
<gene>
    <name evidence="7" type="ORF">VT73_10700</name>
</gene>
<dbReference type="GO" id="GO:0046168">
    <property type="term" value="P:glycerol-3-phosphate catabolic process"/>
    <property type="evidence" value="ECO:0007669"/>
    <property type="project" value="TreeGrafter"/>
</dbReference>
<dbReference type="PANTHER" id="PTHR11985">
    <property type="entry name" value="GLYCEROL-3-PHOSPHATE DEHYDROGENASE"/>
    <property type="match status" value="1"/>
</dbReference>
<dbReference type="InterPro" id="IPR036188">
    <property type="entry name" value="FAD/NAD-bd_sf"/>
</dbReference>
<feature type="non-terminal residue" evidence="7">
    <location>
        <position position="1"/>
    </location>
</feature>
<dbReference type="AlphaFoldDB" id="A0A0U1PRD4"/>
<dbReference type="PANTHER" id="PTHR11985:SF35">
    <property type="entry name" value="ANAEROBIC GLYCEROL-3-PHOSPHATE DEHYDROGENASE SUBUNIT A"/>
    <property type="match status" value="1"/>
</dbReference>
<dbReference type="InterPro" id="IPR006076">
    <property type="entry name" value="FAD-dep_OxRdtase"/>
</dbReference>
<evidence type="ECO:0000256" key="4">
    <source>
        <dbReference type="ARBA" id="ARBA00022827"/>
    </source>
</evidence>
<feature type="non-terminal residue" evidence="7">
    <location>
        <position position="148"/>
    </location>
</feature>
<organism evidence="7 8">
    <name type="scientific">Rathayibacter toxicus</name>
    <dbReference type="NCBI Taxonomy" id="145458"/>
    <lineage>
        <taxon>Bacteria</taxon>
        <taxon>Bacillati</taxon>
        <taxon>Actinomycetota</taxon>
        <taxon>Actinomycetes</taxon>
        <taxon>Micrococcales</taxon>
        <taxon>Microbacteriaceae</taxon>
        <taxon>Rathayibacter</taxon>
    </lineage>
</organism>
<evidence type="ECO:0000313" key="8">
    <source>
        <dbReference type="Proteomes" id="UP000052979"/>
    </source>
</evidence>